<comment type="caution">
    <text evidence="2">The sequence shown here is derived from an EMBL/GenBank/DDBJ whole genome shotgun (WGS) entry which is preliminary data.</text>
</comment>
<name>A0ABV6C520_9ACTN</name>
<organism evidence="2 3">
    <name type="scientific">Aciditerrimonas ferrireducens</name>
    <dbReference type="NCBI Taxonomy" id="667306"/>
    <lineage>
        <taxon>Bacteria</taxon>
        <taxon>Bacillati</taxon>
        <taxon>Actinomycetota</taxon>
        <taxon>Acidimicrobiia</taxon>
        <taxon>Acidimicrobiales</taxon>
        <taxon>Acidimicrobiaceae</taxon>
        <taxon>Aciditerrimonas</taxon>
    </lineage>
</organism>
<keyword evidence="1" id="KW-0812">Transmembrane</keyword>
<keyword evidence="1" id="KW-0472">Membrane</keyword>
<evidence type="ECO:0000313" key="2">
    <source>
        <dbReference type="EMBL" id="MFC0082795.1"/>
    </source>
</evidence>
<keyword evidence="3" id="KW-1185">Reference proteome</keyword>
<gene>
    <name evidence="2" type="ORF">ACFFRE_11700</name>
</gene>
<dbReference type="Proteomes" id="UP001589788">
    <property type="component" value="Unassembled WGS sequence"/>
</dbReference>
<feature type="transmembrane region" description="Helical" evidence="1">
    <location>
        <begin position="80"/>
        <end position="98"/>
    </location>
</feature>
<keyword evidence="1" id="KW-1133">Transmembrane helix</keyword>
<evidence type="ECO:0000256" key="1">
    <source>
        <dbReference type="SAM" id="Phobius"/>
    </source>
</evidence>
<proteinExistence type="predicted"/>
<dbReference type="EMBL" id="JBHLYQ010000156">
    <property type="protein sequence ID" value="MFC0082795.1"/>
    <property type="molecule type" value="Genomic_DNA"/>
</dbReference>
<sequence>MADAGREAQQGGVRQPLALVAAGPYEQPRSAALVRAVLTWPVLALGALGLGVALVLVLVDGPWALLRGRGSVSAGWLRRAALACWAGAGAYAFGLTPWPTVRAEGTNVALGLAEQRADRRAVLRFPGGLVALVLGALLWLGSWPFAVLGWLWLGLRGRLPGPLHVALACALRIQVRAAAVAAVAPVAWPRGVLGDRPGEATRRFGFAEPWPDAVVYAGVRVVWGYDATRLVCGCWPRPGTKRRAELWPLERQREAWARFRRWAPDGVPAELLGVVPAPPRPAWQDGVASRLVVVAAVFALLGVGGG</sequence>
<feature type="transmembrane region" description="Helical" evidence="1">
    <location>
        <begin position="38"/>
        <end position="59"/>
    </location>
</feature>
<feature type="non-terminal residue" evidence="2">
    <location>
        <position position="306"/>
    </location>
</feature>
<accession>A0ABV6C520</accession>
<evidence type="ECO:0000313" key="3">
    <source>
        <dbReference type="Proteomes" id="UP001589788"/>
    </source>
</evidence>
<protein>
    <submittedName>
        <fullName evidence="2">Uncharacterized protein</fullName>
    </submittedName>
</protein>
<reference evidence="2 3" key="1">
    <citation type="submission" date="2024-09" db="EMBL/GenBank/DDBJ databases">
        <authorList>
            <person name="Sun Q."/>
            <person name="Mori K."/>
        </authorList>
    </citation>
    <scope>NUCLEOTIDE SEQUENCE [LARGE SCALE GENOMIC DNA]</scope>
    <source>
        <strain evidence="2 3">JCM 15389</strain>
    </source>
</reference>
<feature type="transmembrane region" description="Helical" evidence="1">
    <location>
        <begin position="129"/>
        <end position="153"/>
    </location>
</feature>